<dbReference type="PANTHER" id="PTHR45641">
    <property type="entry name" value="TETRATRICOPEPTIDE REPEAT PROTEIN (AFU_ORTHOLOGUE AFUA_6G03870)"/>
    <property type="match status" value="1"/>
</dbReference>
<evidence type="ECO:0000256" key="1">
    <source>
        <dbReference type="ARBA" id="ARBA00022737"/>
    </source>
</evidence>
<dbReference type="SMART" id="SM00028">
    <property type="entry name" value="TPR"/>
    <property type="match status" value="4"/>
</dbReference>
<dbReference type="Pfam" id="PF13424">
    <property type="entry name" value="TPR_12"/>
    <property type="match status" value="1"/>
</dbReference>
<dbReference type="PANTHER" id="PTHR45641:SF19">
    <property type="entry name" value="NEPHROCYSTIN-3"/>
    <property type="match status" value="1"/>
</dbReference>
<accession>A0AAD8Y9L3</accession>
<dbReference type="Proteomes" id="UP001224775">
    <property type="component" value="Unassembled WGS sequence"/>
</dbReference>
<dbReference type="PROSITE" id="PS50005">
    <property type="entry name" value="TPR"/>
    <property type="match status" value="1"/>
</dbReference>
<evidence type="ECO:0000256" key="2">
    <source>
        <dbReference type="ARBA" id="ARBA00022803"/>
    </source>
</evidence>
<protein>
    <submittedName>
        <fullName evidence="6">Tetratricopeptide repeat protein</fullName>
    </submittedName>
</protein>
<keyword evidence="2 3" id="KW-0802">TPR repeat</keyword>
<reference evidence="6" key="1">
    <citation type="submission" date="2023-06" db="EMBL/GenBank/DDBJ databases">
        <title>Survivors Of The Sea: Transcriptome response of Skeletonema marinoi to long-term dormancy.</title>
        <authorList>
            <person name="Pinder M.I.M."/>
            <person name="Kourtchenko O."/>
            <person name="Robertson E.K."/>
            <person name="Larsson T."/>
            <person name="Maumus F."/>
            <person name="Osuna-Cruz C.M."/>
            <person name="Vancaester E."/>
            <person name="Stenow R."/>
            <person name="Vandepoele K."/>
            <person name="Ploug H."/>
            <person name="Bruchert V."/>
            <person name="Godhe A."/>
            <person name="Topel M."/>
        </authorList>
    </citation>
    <scope>NUCLEOTIDE SEQUENCE</scope>
    <source>
        <strain evidence="6">R05AC</strain>
    </source>
</reference>
<evidence type="ECO:0000313" key="6">
    <source>
        <dbReference type="EMBL" id="KAK1740975.1"/>
    </source>
</evidence>
<feature type="region of interest" description="Disordered" evidence="5">
    <location>
        <begin position="161"/>
        <end position="187"/>
    </location>
</feature>
<evidence type="ECO:0000313" key="7">
    <source>
        <dbReference type="Proteomes" id="UP001224775"/>
    </source>
</evidence>
<dbReference type="SUPFAM" id="SSF48452">
    <property type="entry name" value="TPR-like"/>
    <property type="match status" value="1"/>
</dbReference>
<keyword evidence="1" id="KW-0677">Repeat</keyword>
<proteinExistence type="predicted"/>
<comment type="caution">
    <text evidence="6">The sequence shown here is derived from an EMBL/GenBank/DDBJ whole genome shotgun (WGS) entry which is preliminary data.</text>
</comment>
<feature type="repeat" description="TPR" evidence="3">
    <location>
        <begin position="221"/>
        <end position="254"/>
    </location>
</feature>
<dbReference type="InterPro" id="IPR011990">
    <property type="entry name" value="TPR-like_helical_dom_sf"/>
</dbReference>
<dbReference type="EMBL" id="JATAAI010000014">
    <property type="protein sequence ID" value="KAK1740975.1"/>
    <property type="molecule type" value="Genomic_DNA"/>
</dbReference>
<dbReference type="InterPro" id="IPR019734">
    <property type="entry name" value="TPR_rpt"/>
</dbReference>
<dbReference type="AlphaFoldDB" id="A0AAD8Y9L3"/>
<gene>
    <name evidence="6" type="ORF">QTG54_008227</name>
</gene>
<dbReference type="Gene3D" id="1.25.40.10">
    <property type="entry name" value="Tetratricopeptide repeat domain"/>
    <property type="match status" value="2"/>
</dbReference>
<keyword evidence="7" id="KW-1185">Reference proteome</keyword>
<organism evidence="6 7">
    <name type="scientific">Skeletonema marinoi</name>
    <dbReference type="NCBI Taxonomy" id="267567"/>
    <lineage>
        <taxon>Eukaryota</taxon>
        <taxon>Sar</taxon>
        <taxon>Stramenopiles</taxon>
        <taxon>Ochrophyta</taxon>
        <taxon>Bacillariophyta</taxon>
        <taxon>Coscinodiscophyceae</taxon>
        <taxon>Thalassiosirophycidae</taxon>
        <taxon>Thalassiosirales</taxon>
        <taxon>Skeletonemataceae</taxon>
        <taxon>Skeletonema</taxon>
        <taxon>Skeletonema marinoi-dohrnii complex</taxon>
    </lineage>
</organism>
<evidence type="ECO:0000256" key="3">
    <source>
        <dbReference type="PROSITE-ProRule" id="PRU00339"/>
    </source>
</evidence>
<evidence type="ECO:0000256" key="4">
    <source>
        <dbReference type="SAM" id="Coils"/>
    </source>
</evidence>
<evidence type="ECO:0000256" key="5">
    <source>
        <dbReference type="SAM" id="MobiDB-lite"/>
    </source>
</evidence>
<dbReference type="Pfam" id="PF13181">
    <property type="entry name" value="TPR_8"/>
    <property type="match status" value="1"/>
</dbReference>
<feature type="coiled-coil region" evidence="4">
    <location>
        <begin position="47"/>
        <end position="74"/>
    </location>
</feature>
<keyword evidence="4" id="KW-0175">Coiled coil</keyword>
<name>A0AAD8Y9L3_9STRA</name>
<sequence length="373" mass="41644">MQDIEEETNIDSLLKIASYHLSLGKNELALQAYRRAMKRAFADVMLVKNQLGEIKRQQAELVLAEQERKNADLSDYVESSELATSRKQEAEFELSLLQVASRVADIHNNMGVVHELNRSYKQAQTSYRDALDVYYNTCKRFKDSDDPDVDRTMSNVKRMKKACASEEPRTALHGKATSIAKQTRSSDPVSRNKALTAAVITLQQALKWETESLGSTHPVAANTLIQMGKYYYEMREYDEAVSVIRQAIRNLQNALGKNHPQVCKAILLLASIYERHGLNVSPEGVDKDEALLEIYVDALDPLKTSLGEVHPEVGLVYTKIGYLYGKKRDLGLSLLAYKAALKAYGEPTSTTLLGGMHPEVLSVGCVLQSTCIQ</sequence>